<proteinExistence type="predicted"/>
<evidence type="ECO:0000313" key="11">
    <source>
        <dbReference type="Proteomes" id="UP001054889"/>
    </source>
</evidence>
<comment type="caution">
    <text evidence="10">The sequence shown here is derived from an EMBL/GenBank/DDBJ whole genome shotgun (WGS) entry which is preliminary data.</text>
</comment>
<feature type="repeat" description="ANK" evidence="7">
    <location>
        <begin position="329"/>
        <end position="361"/>
    </location>
</feature>
<evidence type="ECO:0000256" key="7">
    <source>
        <dbReference type="PROSITE-ProRule" id="PRU00023"/>
    </source>
</evidence>
<feature type="transmembrane region" description="Helical" evidence="8">
    <location>
        <begin position="635"/>
        <end position="655"/>
    </location>
</feature>
<name>A0AAV5CEJ4_ELECO</name>
<reference evidence="10" key="2">
    <citation type="submission" date="2021-12" db="EMBL/GenBank/DDBJ databases">
        <title>Resequencing data analysis of finger millet.</title>
        <authorList>
            <person name="Hatakeyama M."/>
            <person name="Aluri S."/>
            <person name="Balachadran M.T."/>
            <person name="Sivarajan S.R."/>
            <person name="Poveda L."/>
            <person name="Shimizu-Inatsugi R."/>
            <person name="Schlapbach R."/>
            <person name="Sreeman S.M."/>
            <person name="Shimizu K.K."/>
        </authorList>
    </citation>
    <scope>NUCLEOTIDE SEQUENCE</scope>
</reference>
<evidence type="ECO:0000256" key="2">
    <source>
        <dbReference type="ARBA" id="ARBA00022692"/>
    </source>
</evidence>
<dbReference type="PANTHER" id="PTHR24186">
    <property type="entry name" value="PROTEIN PHOSPHATASE 1 REGULATORY SUBUNIT"/>
    <property type="match status" value="1"/>
</dbReference>
<dbReference type="AlphaFoldDB" id="A0AAV5CEJ4"/>
<dbReference type="PROSITE" id="PS50088">
    <property type="entry name" value="ANK_REPEAT"/>
    <property type="match status" value="4"/>
</dbReference>
<evidence type="ECO:0000256" key="4">
    <source>
        <dbReference type="ARBA" id="ARBA00022989"/>
    </source>
</evidence>
<feature type="transmembrane region" description="Helical" evidence="8">
    <location>
        <begin position="526"/>
        <end position="546"/>
    </location>
</feature>
<dbReference type="SUPFAM" id="SSF48403">
    <property type="entry name" value="Ankyrin repeat"/>
    <property type="match status" value="1"/>
</dbReference>
<keyword evidence="5 7" id="KW-0040">ANK repeat</keyword>
<dbReference type="Pfam" id="PF13637">
    <property type="entry name" value="Ank_4"/>
    <property type="match status" value="1"/>
</dbReference>
<dbReference type="Proteomes" id="UP001054889">
    <property type="component" value="Unassembled WGS sequence"/>
</dbReference>
<dbReference type="PROSITE" id="PS50297">
    <property type="entry name" value="ANK_REP_REGION"/>
    <property type="match status" value="4"/>
</dbReference>
<evidence type="ECO:0000313" key="10">
    <source>
        <dbReference type="EMBL" id="GJM96529.1"/>
    </source>
</evidence>
<dbReference type="PANTHER" id="PTHR24186:SF50">
    <property type="entry name" value="ANKYRIN REPEAT-CONTAINING PROTEIN ITN1-LIKE ISOFORM X1"/>
    <property type="match status" value="1"/>
</dbReference>
<evidence type="ECO:0000256" key="3">
    <source>
        <dbReference type="ARBA" id="ARBA00022737"/>
    </source>
</evidence>
<dbReference type="Gene3D" id="1.25.40.20">
    <property type="entry name" value="Ankyrin repeat-containing domain"/>
    <property type="match status" value="3"/>
</dbReference>
<dbReference type="Pfam" id="PF13962">
    <property type="entry name" value="PGG"/>
    <property type="match status" value="1"/>
</dbReference>
<feature type="transmembrane region" description="Helical" evidence="8">
    <location>
        <begin position="604"/>
        <end position="629"/>
    </location>
</feature>
<feature type="transmembrane region" description="Helical" evidence="8">
    <location>
        <begin position="566"/>
        <end position="592"/>
    </location>
</feature>
<dbReference type="SMART" id="SM00248">
    <property type="entry name" value="ANK"/>
    <property type="match status" value="10"/>
</dbReference>
<organism evidence="10 11">
    <name type="scientific">Eleusine coracana subsp. coracana</name>
    <dbReference type="NCBI Taxonomy" id="191504"/>
    <lineage>
        <taxon>Eukaryota</taxon>
        <taxon>Viridiplantae</taxon>
        <taxon>Streptophyta</taxon>
        <taxon>Embryophyta</taxon>
        <taxon>Tracheophyta</taxon>
        <taxon>Spermatophyta</taxon>
        <taxon>Magnoliopsida</taxon>
        <taxon>Liliopsida</taxon>
        <taxon>Poales</taxon>
        <taxon>Poaceae</taxon>
        <taxon>PACMAD clade</taxon>
        <taxon>Chloridoideae</taxon>
        <taxon>Cynodonteae</taxon>
        <taxon>Eleusininae</taxon>
        <taxon>Eleusine</taxon>
    </lineage>
</organism>
<keyword evidence="3" id="KW-0677">Repeat</keyword>
<keyword evidence="4 8" id="KW-1133">Transmembrane helix</keyword>
<dbReference type="GO" id="GO:0005886">
    <property type="term" value="C:plasma membrane"/>
    <property type="evidence" value="ECO:0007669"/>
    <property type="project" value="TreeGrafter"/>
</dbReference>
<dbReference type="InterPro" id="IPR002110">
    <property type="entry name" value="Ankyrin_rpt"/>
</dbReference>
<sequence length="686" mass="75534">MDPALYNAATQGDVARLQQLASSDPTILSSRTPQLNTAALHLAVLHGHATFARQVLHRNRELVIAKHIDGNTPRHLAAKAGKAKVVEVRSRQHLENPSTADTPPTDTLFMTNKAGGTPLHDSRCSSRRHGTYTNADLTSKQYLRMNPSLYKAATHGRVSSLKQLVENDPTALSATTLQLNTALDLAAAYGHAGCAGEVLEKIEGLLVARNDDGDTPLHLAAKAGKLEVAELLIRYALLLPPEEKSPLFMTNKAGNSPLHEAVRHGKAAVAVALLDADLLCGHDLKCIWPPARDWSTLSGRSSTSPGSSRRVVEILLEKRPELIDLTDSDGNNALHYAAQKNDHRAVKMLLNTRTELAYKRNQKNMFSPLHVAVHYGSTDAIKALLRHCPDVVEMVDGNGRNALHTAVTSDKTDALRVLLRHVRFAEITNRVDHNGNTPLHLAAQMSRVQSALLLLGDRRVDPCVVRHDGLTARGIIEIKLHSRQMDAYEMYLWEELIKQEEWSARVPPSADLTSRRMFNDKYFERVIGTYILVATVIATAAFAATFTMPGGYDQTKGIALHGHNAAFKIFVVSNGVAMCSSIVLIFCMIWVWQSPDMFRINQLLWGHRLTVLAVLAMLVSFMTAVYITVAPTQRWPAYVVIAMGAISPVLVILIVGREVFTTRVIIRQHVPAARGRYYFTSGLSMV</sequence>
<evidence type="ECO:0000256" key="8">
    <source>
        <dbReference type="SAM" id="Phobius"/>
    </source>
</evidence>
<dbReference type="Pfam" id="PF12796">
    <property type="entry name" value="Ank_2"/>
    <property type="match status" value="2"/>
</dbReference>
<evidence type="ECO:0000259" key="9">
    <source>
        <dbReference type="Pfam" id="PF13962"/>
    </source>
</evidence>
<comment type="subcellular location">
    <subcellularLocation>
        <location evidence="1">Membrane</location>
        <topology evidence="1">Multi-pass membrane protein</topology>
    </subcellularLocation>
</comment>
<keyword evidence="2 8" id="KW-0812">Transmembrane</keyword>
<dbReference type="InterPro" id="IPR026961">
    <property type="entry name" value="PGG_dom"/>
</dbReference>
<keyword evidence="11" id="KW-1185">Reference proteome</keyword>
<dbReference type="InterPro" id="IPR036770">
    <property type="entry name" value="Ankyrin_rpt-contain_sf"/>
</dbReference>
<reference evidence="10" key="1">
    <citation type="journal article" date="2018" name="DNA Res.">
        <title>Multiple hybrid de novo genome assembly of finger millet, an orphan allotetraploid crop.</title>
        <authorList>
            <person name="Hatakeyama M."/>
            <person name="Aluri S."/>
            <person name="Balachadran M.T."/>
            <person name="Sivarajan S.R."/>
            <person name="Patrignani A."/>
            <person name="Gruter S."/>
            <person name="Poveda L."/>
            <person name="Shimizu-Inatsugi R."/>
            <person name="Baeten J."/>
            <person name="Francoijs K.J."/>
            <person name="Nataraja K.N."/>
            <person name="Reddy Y.A.N."/>
            <person name="Phadnis S."/>
            <person name="Ravikumar R.L."/>
            <person name="Schlapbach R."/>
            <person name="Sreeman S.M."/>
            <person name="Shimizu K.K."/>
        </authorList>
    </citation>
    <scope>NUCLEOTIDE SEQUENCE</scope>
</reference>
<feature type="repeat" description="ANK" evidence="7">
    <location>
        <begin position="364"/>
        <end position="391"/>
    </location>
</feature>
<accession>A0AAV5CEJ4</accession>
<evidence type="ECO:0000256" key="6">
    <source>
        <dbReference type="ARBA" id="ARBA00023136"/>
    </source>
</evidence>
<feature type="repeat" description="ANK" evidence="7">
    <location>
        <begin position="434"/>
        <end position="455"/>
    </location>
</feature>
<feature type="domain" description="PGG" evidence="9">
    <location>
        <begin position="522"/>
        <end position="627"/>
    </location>
</feature>
<dbReference type="EMBL" id="BQKI01000006">
    <property type="protein sequence ID" value="GJM96529.1"/>
    <property type="molecule type" value="Genomic_DNA"/>
</dbReference>
<gene>
    <name evidence="10" type="primary">ga13372</name>
    <name evidence="10" type="ORF">PR202_ga13372</name>
</gene>
<protein>
    <recommendedName>
        <fullName evidence="9">PGG domain-containing protein</fullName>
    </recommendedName>
</protein>
<feature type="repeat" description="ANK" evidence="7">
    <location>
        <begin position="212"/>
        <end position="234"/>
    </location>
</feature>
<keyword evidence="6 8" id="KW-0472">Membrane</keyword>
<evidence type="ECO:0000256" key="1">
    <source>
        <dbReference type="ARBA" id="ARBA00004141"/>
    </source>
</evidence>
<evidence type="ECO:0000256" key="5">
    <source>
        <dbReference type="ARBA" id="ARBA00023043"/>
    </source>
</evidence>